<dbReference type="EMBL" id="ATLV01020389">
    <property type="status" value="NOT_ANNOTATED_CDS"/>
    <property type="molecule type" value="Genomic_DNA"/>
</dbReference>
<dbReference type="EMBL" id="KE525300">
    <property type="protein sequence ID" value="KFB45254.1"/>
    <property type="molecule type" value="Genomic_DNA"/>
</dbReference>
<sequence>MLCQLLNCSPANRYLPPAVPCLPLANASALSGLARNGKVARTENRPDGVQERTEVLAAAGSSKAFK</sequence>
<reference evidence="2" key="2">
    <citation type="submission" date="2020-05" db="UniProtKB">
        <authorList>
            <consortium name="EnsemblMetazoa"/>
        </authorList>
    </citation>
    <scope>IDENTIFICATION</scope>
</reference>
<name>A0A084W4W0_ANOSI</name>
<dbReference type="EnsemblMetazoa" id="ASIC013196-RA">
    <property type="protein sequence ID" value="ASIC013196-PA"/>
    <property type="gene ID" value="ASIC013196"/>
</dbReference>
<keyword evidence="3" id="KW-1185">Reference proteome</keyword>
<gene>
    <name evidence="1" type="ORF">ZHAS_00013196</name>
</gene>
<evidence type="ECO:0000313" key="1">
    <source>
        <dbReference type="EMBL" id="KFB45254.1"/>
    </source>
</evidence>
<dbReference type="VEuPathDB" id="VectorBase:ASIC013196"/>
<reference evidence="1 3" key="1">
    <citation type="journal article" date="2014" name="BMC Genomics">
        <title>Genome sequence of Anopheles sinensis provides insight into genetics basis of mosquito competence for malaria parasites.</title>
        <authorList>
            <person name="Zhou D."/>
            <person name="Zhang D."/>
            <person name="Ding G."/>
            <person name="Shi L."/>
            <person name="Hou Q."/>
            <person name="Ye Y."/>
            <person name="Xu Y."/>
            <person name="Zhou H."/>
            <person name="Xiong C."/>
            <person name="Li S."/>
            <person name="Yu J."/>
            <person name="Hong S."/>
            <person name="Yu X."/>
            <person name="Zou P."/>
            <person name="Chen C."/>
            <person name="Chang X."/>
            <person name="Wang W."/>
            <person name="Lv Y."/>
            <person name="Sun Y."/>
            <person name="Ma L."/>
            <person name="Shen B."/>
            <person name="Zhu C."/>
        </authorList>
    </citation>
    <scope>NUCLEOTIDE SEQUENCE [LARGE SCALE GENOMIC DNA]</scope>
</reference>
<proteinExistence type="predicted"/>
<accession>A0A084W4W0</accession>
<dbReference type="AlphaFoldDB" id="A0A084W4W0"/>
<evidence type="ECO:0000313" key="2">
    <source>
        <dbReference type="EnsemblMetazoa" id="ASIC013196-PA"/>
    </source>
</evidence>
<evidence type="ECO:0000313" key="3">
    <source>
        <dbReference type="Proteomes" id="UP000030765"/>
    </source>
</evidence>
<organism evidence="1">
    <name type="scientific">Anopheles sinensis</name>
    <name type="common">Mosquito</name>
    <dbReference type="NCBI Taxonomy" id="74873"/>
    <lineage>
        <taxon>Eukaryota</taxon>
        <taxon>Metazoa</taxon>
        <taxon>Ecdysozoa</taxon>
        <taxon>Arthropoda</taxon>
        <taxon>Hexapoda</taxon>
        <taxon>Insecta</taxon>
        <taxon>Pterygota</taxon>
        <taxon>Neoptera</taxon>
        <taxon>Endopterygota</taxon>
        <taxon>Diptera</taxon>
        <taxon>Nematocera</taxon>
        <taxon>Culicoidea</taxon>
        <taxon>Culicidae</taxon>
        <taxon>Anophelinae</taxon>
        <taxon>Anopheles</taxon>
    </lineage>
</organism>
<protein>
    <submittedName>
        <fullName evidence="1 2">Cell death protein W-like protein</fullName>
    </submittedName>
</protein>
<dbReference type="Proteomes" id="UP000030765">
    <property type="component" value="Unassembled WGS sequence"/>
</dbReference>